<reference evidence="3 4" key="2">
    <citation type="submission" date="2019-11" db="EMBL/GenBank/DDBJ databases">
        <title>A de novo genome assembly of a pear dwarfing rootstock.</title>
        <authorList>
            <person name="Wang F."/>
            <person name="Wang J."/>
            <person name="Li S."/>
            <person name="Zhang Y."/>
            <person name="Fang M."/>
            <person name="Ma L."/>
            <person name="Zhao Y."/>
            <person name="Jiang S."/>
        </authorList>
    </citation>
    <scope>NUCLEOTIDE SEQUENCE [LARGE SCALE GENOMIC DNA]</scope>
    <source>
        <strain evidence="3">S2</strain>
        <tissue evidence="3">Leaf</tissue>
    </source>
</reference>
<sequence>MDGFRNALANCELQDLGFVGNKFTWVMTRNGGIKVRLDEGLATQKWIDLFPGFRLGCETAVQAGWSTSCHGSPMFQVTEKIKAIRESKDGMMSVIVNYFTKLFDSMGVVNASKIERLVVLKVTDEMNHGLLMPFSNEEIKEALFQMHPTTAPGPDGMTPRFYQKHWAVVSSDVCDCMRHLLSTGSMLRQVNYTLVTLIPKKVDPTSMTQLRPISLCNVIYKICSKVLTNRLKVVLPDIISPSQSVFIARRLISNNYLVASEIAHFMKRKNSGWNGVMALKLDISKAYDRIEWSFLEQIMRRLCFADEWITWIMWCVMTVSYSFKLNGEPVGFVQPKRGIRQGDPLSPFLFLSKVGRSFDNRFLLWPKCLKLGISLIWNFYWLHGTCCRLRLSLDVQKWRKPEKGWLKCNFDGAWDEHGAVGGVGIVLRDGVGEFVAAAALKVEGISSAFLAETIVAREVALFVQQWRLQKVILKGDALLVIATIQNDLDVNHGPLGHVLSDIHMLLQPFQQWKAHFVRRDANNVAHRLARRGLTLEQSVSWFEEPPDVIFYLLLKDNLNS</sequence>
<dbReference type="EMBL" id="SMOL01000372">
    <property type="protein sequence ID" value="KAB2619858.1"/>
    <property type="molecule type" value="Genomic_DNA"/>
</dbReference>
<evidence type="ECO:0000313" key="4">
    <source>
        <dbReference type="Proteomes" id="UP000327157"/>
    </source>
</evidence>
<dbReference type="PANTHER" id="PTHR46890">
    <property type="entry name" value="NON-LTR RETROLELEMENT REVERSE TRANSCRIPTASE-LIKE PROTEIN-RELATED"/>
    <property type="match status" value="1"/>
</dbReference>
<name>A0A5N5GX25_9ROSA</name>
<dbReference type="CDD" id="cd06222">
    <property type="entry name" value="RNase_H_like"/>
    <property type="match status" value="1"/>
</dbReference>
<dbReference type="SUPFAM" id="SSF56672">
    <property type="entry name" value="DNA/RNA polymerases"/>
    <property type="match status" value="1"/>
</dbReference>
<keyword evidence="4" id="KW-1185">Reference proteome</keyword>
<dbReference type="InterPro" id="IPR052343">
    <property type="entry name" value="Retrotransposon-Effector_Assoc"/>
</dbReference>
<dbReference type="CDD" id="cd01650">
    <property type="entry name" value="RT_nLTR_like"/>
    <property type="match status" value="1"/>
</dbReference>
<dbReference type="InterPro" id="IPR036397">
    <property type="entry name" value="RNaseH_sf"/>
</dbReference>
<dbReference type="Pfam" id="PF00078">
    <property type="entry name" value="RVT_1"/>
    <property type="match status" value="1"/>
</dbReference>
<gene>
    <name evidence="3" type="ORF">D8674_037424</name>
</gene>
<comment type="caution">
    <text evidence="3">The sequence shown here is derived from an EMBL/GenBank/DDBJ whole genome shotgun (WGS) entry which is preliminary data.</text>
</comment>
<dbReference type="SUPFAM" id="SSF53098">
    <property type="entry name" value="Ribonuclease H-like"/>
    <property type="match status" value="1"/>
</dbReference>
<dbReference type="InterPro" id="IPR044730">
    <property type="entry name" value="RNase_H-like_dom_plant"/>
</dbReference>
<dbReference type="Gene3D" id="3.30.420.10">
    <property type="entry name" value="Ribonuclease H-like superfamily/Ribonuclease H"/>
    <property type="match status" value="1"/>
</dbReference>
<dbReference type="GO" id="GO:0003676">
    <property type="term" value="F:nucleic acid binding"/>
    <property type="evidence" value="ECO:0007669"/>
    <property type="project" value="InterPro"/>
</dbReference>
<evidence type="ECO:0000259" key="2">
    <source>
        <dbReference type="Pfam" id="PF13456"/>
    </source>
</evidence>
<dbReference type="InterPro" id="IPR012337">
    <property type="entry name" value="RNaseH-like_sf"/>
</dbReference>
<proteinExistence type="predicted"/>
<dbReference type="Pfam" id="PF13456">
    <property type="entry name" value="RVT_3"/>
    <property type="match status" value="1"/>
</dbReference>
<dbReference type="AlphaFoldDB" id="A0A5N5GX25"/>
<evidence type="ECO:0000313" key="3">
    <source>
        <dbReference type="EMBL" id="KAB2619858.1"/>
    </source>
</evidence>
<evidence type="ECO:0008006" key="5">
    <source>
        <dbReference type="Google" id="ProtNLM"/>
    </source>
</evidence>
<protein>
    <recommendedName>
        <fullName evidence="5">Reverse transcriptase domain-containing protein</fullName>
    </recommendedName>
</protein>
<reference evidence="3 4" key="1">
    <citation type="submission" date="2019-09" db="EMBL/GenBank/DDBJ databases">
        <authorList>
            <person name="Ou C."/>
        </authorList>
    </citation>
    <scope>NUCLEOTIDE SEQUENCE [LARGE SCALE GENOMIC DNA]</scope>
    <source>
        <strain evidence="3">S2</strain>
        <tissue evidence="3">Leaf</tissue>
    </source>
</reference>
<organism evidence="3 4">
    <name type="scientific">Pyrus ussuriensis x Pyrus communis</name>
    <dbReference type="NCBI Taxonomy" id="2448454"/>
    <lineage>
        <taxon>Eukaryota</taxon>
        <taxon>Viridiplantae</taxon>
        <taxon>Streptophyta</taxon>
        <taxon>Embryophyta</taxon>
        <taxon>Tracheophyta</taxon>
        <taxon>Spermatophyta</taxon>
        <taxon>Magnoliopsida</taxon>
        <taxon>eudicotyledons</taxon>
        <taxon>Gunneridae</taxon>
        <taxon>Pentapetalae</taxon>
        <taxon>rosids</taxon>
        <taxon>fabids</taxon>
        <taxon>Rosales</taxon>
        <taxon>Rosaceae</taxon>
        <taxon>Amygdaloideae</taxon>
        <taxon>Maleae</taxon>
        <taxon>Pyrus</taxon>
    </lineage>
</organism>
<dbReference type="InterPro" id="IPR000477">
    <property type="entry name" value="RT_dom"/>
</dbReference>
<dbReference type="InterPro" id="IPR002156">
    <property type="entry name" value="RNaseH_domain"/>
</dbReference>
<dbReference type="PANTHER" id="PTHR46890:SF48">
    <property type="entry name" value="RNA-DIRECTED DNA POLYMERASE"/>
    <property type="match status" value="1"/>
</dbReference>
<dbReference type="OrthoDB" id="1935929at2759"/>
<feature type="domain" description="Reverse transcriptase" evidence="1">
    <location>
        <begin position="198"/>
        <end position="351"/>
    </location>
</feature>
<accession>A0A5N5GX25</accession>
<dbReference type="InterPro" id="IPR043502">
    <property type="entry name" value="DNA/RNA_pol_sf"/>
</dbReference>
<evidence type="ECO:0000259" key="1">
    <source>
        <dbReference type="Pfam" id="PF00078"/>
    </source>
</evidence>
<feature type="domain" description="RNase H type-1" evidence="2">
    <location>
        <begin position="409"/>
        <end position="531"/>
    </location>
</feature>
<dbReference type="Proteomes" id="UP000327157">
    <property type="component" value="Unassembled WGS sequence"/>
</dbReference>
<dbReference type="GO" id="GO:0004523">
    <property type="term" value="F:RNA-DNA hybrid ribonuclease activity"/>
    <property type="evidence" value="ECO:0007669"/>
    <property type="project" value="InterPro"/>
</dbReference>